<dbReference type="InterPro" id="IPR026906">
    <property type="entry name" value="LRR_5"/>
</dbReference>
<proteinExistence type="predicted"/>
<evidence type="ECO:0000256" key="1">
    <source>
        <dbReference type="SAM" id="SignalP"/>
    </source>
</evidence>
<dbReference type="Proteomes" id="UP000712007">
    <property type="component" value="Unassembled WGS sequence"/>
</dbReference>
<name>A0A940DI79_9BACT</name>
<dbReference type="PANTHER" id="PTHR45661:SF3">
    <property type="entry name" value="IG-LIKE DOMAIN-CONTAINING PROTEIN"/>
    <property type="match status" value="1"/>
</dbReference>
<feature type="signal peptide" evidence="1">
    <location>
        <begin position="1"/>
        <end position="24"/>
    </location>
</feature>
<dbReference type="InterPro" id="IPR053139">
    <property type="entry name" value="Surface_bspA-like"/>
</dbReference>
<dbReference type="SUPFAM" id="SSF52058">
    <property type="entry name" value="L domain-like"/>
    <property type="match status" value="2"/>
</dbReference>
<dbReference type="PANTHER" id="PTHR45661">
    <property type="entry name" value="SURFACE ANTIGEN"/>
    <property type="match status" value="1"/>
</dbReference>
<keyword evidence="1" id="KW-0732">Signal</keyword>
<dbReference type="Gene3D" id="3.80.10.10">
    <property type="entry name" value="Ribonuclease Inhibitor"/>
    <property type="match status" value="3"/>
</dbReference>
<evidence type="ECO:0000313" key="3">
    <source>
        <dbReference type="Proteomes" id="UP000712007"/>
    </source>
</evidence>
<evidence type="ECO:0000313" key="2">
    <source>
        <dbReference type="EMBL" id="MBO8439370.1"/>
    </source>
</evidence>
<reference evidence="2" key="2">
    <citation type="journal article" date="2021" name="PeerJ">
        <title>Extensive microbial diversity within the chicken gut microbiome revealed by metagenomics and culture.</title>
        <authorList>
            <person name="Gilroy R."/>
            <person name="Ravi A."/>
            <person name="Getino M."/>
            <person name="Pursley I."/>
            <person name="Horton D.L."/>
            <person name="Alikhan N.F."/>
            <person name="Baker D."/>
            <person name="Gharbi K."/>
            <person name="Hall N."/>
            <person name="Watson M."/>
            <person name="Adriaenssens E.M."/>
            <person name="Foster-Nyarko E."/>
            <person name="Jarju S."/>
            <person name="Secka A."/>
            <person name="Antonio M."/>
            <person name="Oren A."/>
            <person name="Chaudhuri R.R."/>
            <person name="La Ragione R."/>
            <person name="Hildebrand F."/>
            <person name="Pallen M.J."/>
        </authorList>
    </citation>
    <scope>NUCLEOTIDE SEQUENCE</scope>
    <source>
        <strain evidence="2">3924</strain>
    </source>
</reference>
<dbReference type="EMBL" id="JADIMV010000034">
    <property type="protein sequence ID" value="MBO8439370.1"/>
    <property type="molecule type" value="Genomic_DNA"/>
</dbReference>
<reference evidence="2" key="1">
    <citation type="submission" date="2020-10" db="EMBL/GenBank/DDBJ databases">
        <authorList>
            <person name="Gilroy R."/>
        </authorList>
    </citation>
    <scope>NUCLEOTIDE SEQUENCE</scope>
    <source>
        <strain evidence="2">3924</strain>
    </source>
</reference>
<dbReference type="AlphaFoldDB" id="A0A940DI79"/>
<protein>
    <submittedName>
        <fullName evidence="2">Leucine-rich repeat protein</fullName>
    </submittedName>
</protein>
<feature type="chain" id="PRO_5037067879" evidence="1">
    <location>
        <begin position="25"/>
        <end position="914"/>
    </location>
</feature>
<dbReference type="Pfam" id="PF13306">
    <property type="entry name" value="LRR_5"/>
    <property type="match status" value="3"/>
</dbReference>
<sequence>MKHSLITMLLTSVLLPLAVQHSFAERRVFYQGDSITITIVLGESDYSTITITGKGFVSEESKDIIQYYNIVDHVIIENGITGIPDGLFSYFSRVSQVSLPESLTAIGDSAFYHCGNLASIDIPDGVTSIGNYAFAYCTSLATVSLPESLTGIGEEAFYYCRNLASIDIPDGVTSIGDRAFDGCTSLAAVSLPENLTAIGGKAFSGCESLSSIDIPDGVTSIGKNVFDGCTSLAAVSLPESLTAIGVSAFSGCESLASIDIPNSVTSIGNRAFDGCTSIILPLKLPENLTYIGDYPFPTCDTAHDTVISLPEKLTHIGSGAFRGWPVRVMKLNSISYIGYGAFYGCPLDSVILPFFFDMDIDPYDKYFTSPFGGCSLKYVEICCPHSAYKTSYLFDRESLSTDTIYIPPYESEEYWRAWNWGGDLEFIEKGGISLTAHLSEDVSLVSAIVEAGYRPEDDIHTLNLYGILSPEDISLITDNMRRLRLLNLSEVHNSVLDGFSIGDRRCVEVRLPYLSEIPDSAFCNSASLDALAFPNTSGRSSTFDIPCYVTSIGRRAFAGLSRIGWERIIIPSSVSELGDSAFASIPSLRYIEFGSGIDTIRSPFTSASVDTIVLHSSVPPVVLGDLPVDKNSCILQVPIDGYDYFSDPFWKNFRNIQRIDMSSDTAAFSVSVSASGKGTVSYNGIPCGSAAVKVTCGLFSILPDDGWIIDRVLFNGIDCTSSVSGAGDLYLPAQDGHLDVSFAEATHTVEFFVSNGMVDFGDGDLHGGGFTMTVDHRDSICMTILYPSYGETYVRFDGSDISDRLVSTPEGYSLCTPPILKDIYISITDEAPSTSVEPSALDKSLDVYAHDGMICCESGTTISGISLFDISGRSLSSVSCMTNRCCIPAPVRDALLFVRVTFADGSSTTVKIIL</sequence>
<gene>
    <name evidence="2" type="ORF">IAC51_01830</name>
</gene>
<comment type="caution">
    <text evidence="2">The sequence shown here is derived from an EMBL/GenBank/DDBJ whole genome shotgun (WGS) entry which is preliminary data.</text>
</comment>
<organism evidence="2 3">
    <name type="scientific">Candidatus Aphodosoma intestinipullorum</name>
    <dbReference type="NCBI Taxonomy" id="2840674"/>
    <lineage>
        <taxon>Bacteria</taxon>
        <taxon>Pseudomonadati</taxon>
        <taxon>Bacteroidota</taxon>
        <taxon>Bacteroidia</taxon>
        <taxon>Bacteroidales</taxon>
        <taxon>Candidatus Aphodosoma</taxon>
    </lineage>
</organism>
<accession>A0A940DI79</accession>
<dbReference type="InterPro" id="IPR032675">
    <property type="entry name" value="LRR_dom_sf"/>
</dbReference>